<dbReference type="RefSeq" id="WP_208148252.1">
    <property type="nucleotide sequence ID" value="NZ_JAGETV010000005.1"/>
</dbReference>
<dbReference type="InterPro" id="IPR027278">
    <property type="entry name" value="ACCD_DCysDesulf"/>
</dbReference>
<dbReference type="PIRSF" id="PIRSF006278">
    <property type="entry name" value="ACCD_DCysDesulf"/>
    <property type="match status" value="1"/>
</dbReference>
<reference evidence="5 6" key="1">
    <citation type="submission" date="2021-03" db="EMBL/GenBank/DDBJ databases">
        <title>Thiomicrorhabdus sp.nov.,novel sulfur-oxidizing bacteria isolated from coastal sediment.</title>
        <authorList>
            <person name="Liu X."/>
        </authorList>
    </citation>
    <scope>NUCLEOTIDE SEQUENCE [LARGE SCALE GENOMIC DNA]</scope>
    <source>
        <strain evidence="5 6">6S2-11</strain>
    </source>
</reference>
<name>A0ABS3Q397_9GAMM</name>
<comment type="cofactor">
    <cofactor evidence="1">
        <name>pyridoxal 5'-phosphate</name>
        <dbReference type="ChEBI" id="CHEBI:597326"/>
    </cofactor>
</comment>
<dbReference type="EMBL" id="JAGETV010000005">
    <property type="protein sequence ID" value="MBO1926807.1"/>
    <property type="molecule type" value="Genomic_DNA"/>
</dbReference>
<dbReference type="SUPFAM" id="SSF53686">
    <property type="entry name" value="Tryptophan synthase beta subunit-like PLP-dependent enzymes"/>
    <property type="match status" value="1"/>
</dbReference>
<dbReference type="InterPro" id="IPR036052">
    <property type="entry name" value="TrpB-like_PALP_sf"/>
</dbReference>
<comment type="similarity">
    <text evidence="2">Belongs to the ACC deaminase/D-cysteine desulfhydrase family.</text>
</comment>
<feature type="domain" description="Tryptophan synthase beta chain-like PALP" evidence="4">
    <location>
        <begin position="7"/>
        <end position="319"/>
    </location>
</feature>
<dbReference type="PANTHER" id="PTHR43780:SF2">
    <property type="entry name" value="1-AMINOCYCLOPROPANE-1-CARBOXYLATE DEAMINASE-RELATED"/>
    <property type="match status" value="1"/>
</dbReference>
<evidence type="ECO:0000256" key="1">
    <source>
        <dbReference type="ARBA" id="ARBA00001933"/>
    </source>
</evidence>
<comment type="caution">
    <text evidence="5">The sequence shown here is derived from an EMBL/GenBank/DDBJ whole genome shotgun (WGS) entry which is preliminary data.</text>
</comment>
<evidence type="ECO:0000313" key="5">
    <source>
        <dbReference type="EMBL" id="MBO1926807.1"/>
    </source>
</evidence>
<evidence type="ECO:0000256" key="3">
    <source>
        <dbReference type="ARBA" id="ARBA00022898"/>
    </source>
</evidence>
<dbReference type="InterPro" id="IPR001926">
    <property type="entry name" value="TrpB-like_PALP"/>
</dbReference>
<dbReference type="Proteomes" id="UP000664835">
    <property type="component" value="Unassembled WGS sequence"/>
</dbReference>
<accession>A0ABS3Q397</accession>
<keyword evidence="6" id="KW-1185">Reference proteome</keyword>
<sequence length="328" mass="37041">MLKQQTTPLQAIKHPLFKVHKIRVFVKREDLNNKEIQGNKLYKLDLNLKEHLKYNKKFLLTFGGAYSNHIAATAAACQQLNIPVIAVIRGNELANNLHKWSHTLLNAKRLGMEFIFVSRADYLLKQSAQFIYKLLTDYASQLNPELKQQLQDAWRHKQITLLPEGGSNDLAVQGFASLTAEIENQCANWTDLFCAVGTGATLAGLVANSRYQNQRTLHGVTVLNKADYLLPQIQEWISANRQYPTLNAWQLHHDSHAGGYAKTDAELSHFVDTIWPKITAETAIQLDPIYTSKAFHCFWKKLKNQEIKRGSTVILLHSGGLQGSSKNA</sequence>
<organism evidence="5 6">
    <name type="scientific">Thiomicrorhabdus marina</name>
    <dbReference type="NCBI Taxonomy" id="2818442"/>
    <lineage>
        <taxon>Bacteria</taxon>
        <taxon>Pseudomonadati</taxon>
        <taxon>Pseudomonadota</taxon>
        <taxon>Gammaproteobacteria</taxon>
        <taxon>Thiotrichales</taxon>
        <taxon>Piscirickettsiaceae</taxon>
        <taxon>Thiomicrorhabdus</taxon>
    </lineage>
</organism>
<protein>
    <submittedName>
        <fullName evidence="5">Pyridoxal-phosphate dependent enzyme</fullName>
    </submittedName>
</protein>
<evidence type="ECO:0000313" key="6">
    <source>
        <dbReference type="Proteomes" id="UP000664835"/>
    </source>
</evidence>
<gene>
    <name evidence="5" type="ORF">J3998_04400</name>
</gene>
<keyword evidence="3" id="KW-0663">Pyridoxal phosphate</keyword>
<dbReference type="PANTHER" id="PTHR43780">
    <property type="entry name" value="1-AMINOCYCLOPROPANE-1-CARBOXYLATE DEAMINASE-RELATED"/>
    <property type="match status" value="1"/>
</dbReference>
<dbReference type="Gene3D" id="3.40.50.1100">
    <property type="match status" value="2"/>
</dbReference>
<dbReference type="Pfam" id="PF00291">
    <property type="entry name" value="PALP"/>
    <property type="match status" value="1"/>
</dbReference>
<proteinExistence type="inferred from homology"/>
<evidence type="ECO:0000256" key="2">
    <source>
        <dbReference type="ARBA" id="ARBA00008639"/>
    </source>
</evidence>
<evidence type="ECO:0000259" key="4">
    <source>
        <dbReference type="Pfam" id="PF00291"/>
    </source>
</evidence>